<protein>
    <submittedName>
        <fullName evidence="1">Uncharacterized protein</fullName>
    </submittedName>
</protein>
<evidence type="ECO:0000313" key="2">
    <source>
        <dbReference type="Proteomes" id="UP001194746"/>
    </source>
</evidence>
<organism evidence="1 2">
    <name type="scientific">Aspergillus nanangensis</name>
    <dbReference type="NCBI Taxonomy" id="2582783"/>
    <lineage>
        <taxon>Eukaryota</taxon>
        <taxon>Fungi</taxon>
        <taxon>Dikarya</taxon>
        <taxon>Ascomycota</taxon>
        <taxon>Pezizomycotina</taxon>
        <taxon>Eurotiomycetes</taxon>
        <taxon>Eurotiomycetidae</taxon>
        <taxon>Eurotiales</taxon>
        <taxon>Aspergillaceae</taxon>
        <taxon>Aspergillus</taxon>
        <taxon>Aspergillus subgen. Circumdati</taxon>
    </lineage>
</organism>
<name>A0AAD4GY13_ASPNN</name>
<gene>
    <name evidence="1" type="ORF">FE257_010829</name>
</gene>
<comment type="caution">
    <text evidence="1">The sequence shown here is derived from an EMBL/GenBank/DDBJ whole genome shotgun (WGS) entry which is preliminary data.</text>
</comment>
<dbReference type="Proteomes" id="UP001194746">
    <property type="component" value="Unassembled WGS sequence"/>
</dbReference>
<proteinExistence type="predicted"/>
<accession>A0AAD4GY13</accession>
<evidence type="ECO:0000313" key="1">
    <source>
        <dbReference type="EMBL" id="KAF9893517.1"/>
    </source>
</evidence>
<dbReference type="EMBL" id="VCAU01000007">
    <property type="protein sequence ID" value="KAF9893517.1"/>
    <property type="molecule type" value="Genomic_DNA"/>
</dbReference>
<dbReference type="AlphaFoldDB" id="A0AAD4GY13"/>
<sequence length="478" mass="53942">MAPKPLTNDWDILVSYATGDDLNNLLKNSWAGLLGTSEIEHSDEDFGYKAKLEKPSLEITGNDLKATLHVDLTGTFWSNDWSDDGDGDKPTYKFEDYEYRLSITAPIGSIDGDQTMHSGDNVITFDQKSTDAHQIVLHMQNQKLKWKSVDADPGNKKAKIGKALAAMAVGKVEDYVRSPNNIRWLDIKLGEVNNVENKETKSDLKALFQPKSFKLATRPGALDIFIQTVSAQGLASPSFDVKNSAFDTSDYNGAIILSHRLFQDLYLVPQIQKHCTKLAKDGDKHGRVTANKVDSGFQLELVFDKKETLSERGATFGFGYNSSAQEITLDFANYPVKLNIVNNEKKMPHATWEWNYDFTVHWKDTIYNYDMPDRVVYDSSTINAKIGDNKSDIATLEDNNLDFNFAFKTEFQPKMTIPDKTTDKYKNIHVTFDVFKFGLDELQYFASTNVFAPGQHFIDLKTVRAPHDLFVMGKMKPS</sequence>
<reference evidence="1" key="1">
    <citation type="journal article" date="2019" name="Beilstein J. Org. Chem.">
        <title>Nanangenines: drimane sesquiterpenoids as the dominant metabolite cohort of a novel Australian fungus, Aspergillus nanangensis.</title>
        <authorList>
            <person name="Lacey H.J."/>
            <person name="Gilchrist C.L.M."/>
            <person name="Crombie A."/>
            <person name="Kalaitzis J.A."/>
            <person name="Vuong D."/>
            <person name="Rutledge P.J."/>
            <person name="Turner P."/>
            <person name="Pitt J.I."/>
            <person name="Lacey E."/>
            <person name="Chooi Y.H."/>
            <person name="Piggott A.M."/>
        </authorList>
    </citation>
    <scope>NUCLEOTIDE SEQUENCE</scope>
    <source>
        <strain evidence="1">MST-FP2251</strain>
    </source>
</reference>
<reference evidence="1" key="2">
    <citation type="submission" date="2020-02" db="EMBL/GenBank/DDBJ databases">
        <authorList>
            <person name="Gilchrist C.L.M."/>
            <person name="Chooi Y.-H."/>
        </authorList>
    </citation>
    <scope>NUCLEOTIDE SEQUENCE</scope>
    <source>
        <strain evidence="1">MST-FP2251</strain>
    </source>
</reference>
<keyword evidence="2" id="KW-1185">Reference proteome</keyword>